<sequence length="114" mass="12382">MGFEKKVILVASDTFGKGDQQLGETVLETFFTILKQQETLPHAVFCMNSGVKALTNASLVSLHLGELEQKGVEVLACRTCVDHYGVESDLAAGKIKGMNDFIQLASEYEVITVS</sequence>
<dbReference type="Proteomes" id="UP000295418">
    <property type="component" value="Unassembled WGS sequence"/>
</dbReference>
<dbReference type="InterPro" id="IPR027396">
    <property type="entry name" value="DsrEFH-like"/>
</dbReference>
<dbReference type="InterPro" id="IPR003787">
    <property type="entry name" value="Sulphur_relay_DsrE/F-like"/>
</dbReference>
<keyword evidence="2" id="KW-1185">Reference proteome</keyword>
<name>A0A4R4EKD6_9BACL</name>
<dbReference type="EMBL" id="SKFG01000004">
    <property type="protein sequence ID" value="TCZ78851.1"/>
    <property type="molecule type" value="Genomic_DNA"/>
</dbReference>
<dbReference type="AlphaFoldDB" id="A0A4R4EKD6"/>
<proteinExistence type="predicted"/>
<gene>
    <name evidence="1" type="ORF">E0485_07190</name>
</gene>
<dbReference type="RefSeq" id="WP_132417301.1">
    <property type="nucleotide sequence ID" value="NZ_SKFG01000004.1"/>
</dbReference>
<reference evidence="1 2" key="1">
    <citation type="submission" date="2019-03" db="EMBL/GenBank/DDBJ databases">
        <authorList>
            <person name="Kim M.K.M."/>
        </authorList>
    </citation>
    <scope>NUCLEOTIDE SEQUENCE [LARGE SCALE GENOMIC DNA]</scope>
    <source>
        <strain evidence="1 2">18JY21-1</strain>
    </source>
</reference>
<comment type="caution">
    <text evidence="1">The sequence shown here is derived from an EMBL/GenBank/DDBJ whole genome shotgun (WGS) entry which is preliminary data.</text>
</comment>
<dbReference type="SUPFAM" id="SSF75169">
    <property type="entry name" value="DsrEFH-like"/>
    <property type="match status" value="1"/>
</dbReference>
<organism evidence="1 2">
    <name type="scientific">Paenibacillus albiflavus</name>
    <dbReference type="NCBI Taxonomy" id="2545760"/>
    <lineage>
        <taxon>Bacteria</taxon>
        <taxon>Bacillati</taxon>
        <taxon>Bacillota</taxon>
        <taxon>Bacilli</taxon>
        <taxon>Bacillales</taxon>
        <taxon>Paenibacillaceae</taxon>
        <taxon>Paenibacillus</taxon>
    </lineage>
</organism>
<evidence type="ECO:0000313" key="1">
    <source>
        <dbReference type="EMBL" id="TCZ78851.1"/>
    </source>
</evidence>
<protein>
    <submittedName>
        <fullName evidence="1">Transcriptional regulator</fullName>
    </submittedName>
</protein>
<dbReference type="Gene3D" id="3.40.1260.10">
    <property type="entry name" value="DsrEFH-like"/>
    <property type="match status" value="1"/>
</dbReference>
<accession>A0A4R4EKD6</accession>
<evidence type="ECO:0000313" key="2">
    <source>
        <dbReference type="Proteomes" id="UP000295418"/>
    </source>
</evidence>
<dbReference type="Pfam" id="PF02635">
    <property type="entry name" value="DsrE"/>
    <property type="match status" value="1"/>
</dbReference>
<dbReference type="OrthoDB" id="9801500at2"/>